<evidence type="ECO:0000256" key="1">
    <source>
        <dbReference type="ARBA" id="ARBA00001974"/>
    </source>
</evidence>
<evidence type="ECO:0000256" key="6">
    <source>
        <dbReference type="ARBA" id="ARBA00023033"/>
    </source>
</evidence>
<keyword evidence="10" id="KW-1185">Reference proteome</keyword>
<dbReference type="PANTHER" id="PTHR43876:SF7">
    <property type="entry name" value="UBIQUINONE BIOSYNTHESIS MONOOXYGENASE COQ6, MITOCHONDRIAL"/>
    <property type="match status" value="1"/>
</dbReference>
<keyword evidence="5" id="KW-0560">Oxidoreductase</keyword>
<dbReference type="PANTHER" id="PTHR43876">
    <property type="entry name" value="UBIQUINONE BIOSYNTHESIS MONOOXYGENASE COQ6, MITOCHONDRIAL"/>
    <property type="match status" value="1"/>
</dbReference>
<evidence type="ECO:0000313" key="10">
    <source>
        <dbReference type="Proteomes" id="UP001304461"/>
    </source>
</evidence>
<keyword evidence="3" id="KW-0285">Flavoprotein</keyword>
<feature type="region of interest" description="Disordered" evidence="7">
    <location>
        <begin position="397"/>
        <end position="416"/>
    </location>
</feature>
<comment type="similarity">
    <text evidence="2">Belongs to the UbiH/COQ6 family.</text>
</comment>
<keyword evidence="4" id="KW-0274">FAD</keyword>
<sequence length="416" mass="45379">MPASLHARIRGAGPTGALAALALAQAGWRVSLHDPLAPEALQARERAYAFTHSSRELLQRLGLWAELRPSLVPFRRLHLRDVAAECDVRFEPADLGQAEAVGWIGSHRPLMALLLRRLGQHPAVRLELGGKAPAACANHGDDANDADLLVAADGPESPTRQALGIGQWSHPYRQACLTVQVEMRGCADDEAWELLRPEGPFAVLPLGERRFQLVWSAPAARCRQLEALDAPAFLDRLAGALPDRLQPDALLTPPRAFPVALQLARRLHRGRTVLVGESAHRCHPVGGQGLNLCWRDVAVLQRLAERATRGTLSPRRIGAAYGRRRWPDLLLTLLTTDLLVRIFSNRHRWMLPLRQLALACLARIDGSRALALRAMTQGPCRLHQPLAAWGDGDQQLSPAPALSGHGALSAPSARPE</sequence>
<dbReference type="NCBIfam" id="TIGR01988">
    <property type="entry name" value="Ubi-OHases"/>
    <property type="match status" value="1"/>
</dbReference>
<dbReference type="Pfam" id="PF01494">
    <property type="entry name" value="FAD_binding_3"/>
    <property type="match status" value="1"/>
</dbReference>
<evidence type="ECO:0000256" key="4">
    <source>
        <dbReference type="ARBA" id="ARBA00022827"/>
    </source>
</evidence>
<dbReference type="InterPro" id="IPR036188">
    <property type="entry name" value="FAD/NAD-bd_sf"/>
</dbReference>
<evidence type="ECO:0000256" key="2">
    <source>
        <dbReference type="ARBA" id="ARBA00005349"/>
    </source>
</evidence>
<proteinExistence type="inferred from homology"/>
<evidence type="ECO:0000256" key="7">
    <source>
        <dbReference type="SAM" id="MobiDB-lite"/>
    </source>
</evidence>
<accession>A0ABU5RSS8</accession>
<name>A0ABU5RSS8_9CYAN</name>
<evidence type="ECO:0000313" key="9">
    <source>
        <dbReference type="EMBL" id="MEA5390820.1"/>
    </source>
</evidence>
<feature type="domain" description="FAD-binding" evidence="8">
    <location>
        <begin position="9"/>
        <end position="317"/>
    </location>
</feature>
<reference evidence="9 10" key="1">
    <citation type="submission" date="2023-12" db="EMBL/GenBank/DDBJ databases">
        <title>Baltic Sea Cyanobacteria.</title>
        <authorList>
            <person name="Delbaje E."/>
            <person name="Fewer D.P."/>
            <person name="Shishido T.K."/>
        </authorList>
    </citation>
    <scope>NUCLEOTIDE SEQUENCE [LARGE SCALE GENOMIC DNA]</scope>
    <source>
        <strain evidence="9 10">UHCC 0139</strain>
    </source>
</reference>
<dbReference type="InterPro" id="IPR002938">
    <property type="entry name" value="FAD-bd"/>
</dbReference>
<dbReference type="InterPro" id="IPR010971">
    <property type="entry name" value="UbiH/COQ6"/>
</dbReference>
<evidence type="ECO:0000259" key="8">
    <source>
        <dbReference type="Pfam" id="PF01494"/>
    </source>
</evidence>
<dbReference type="Gene3D" id="3.50.50.60">
    <property type="entry name" value="FAD/NAD(P)-binding domain"/>
    <property type="match status" value="2"/>
</dbReference>
<keyword evidence="6 9" id="KW-0503">Monooxygenase</keyword>
<dbReference type="SUPFAM" id="SSF51905">
    <property type="entry name" value="FAD/NAD(P)-binding domain"/>
    <property type="match status" value="1"/>
</dbReference>
<comment type="caution">
    <text evidence="9">The sequence shown here is derived from an EMBL/GenBank/DDBJ whole genome shotgun (WGS) entry which is preliminary data.</text>
</comment>
<comment type="cofactor">
    <cofactor evidence="1">
        <name>FAD</name>
        <dbReference type="ChEBI" id="CHEBI:57692"/>
    </cofactor>
</comment>
<dbReference type="EMBL" id="JAYGHX010000002">
    <property type="protein sequence ID" value="MEA5390820.1"/>
    <property type="molecule type" value="Genomic_DNA"/>
</dbReference>
<dbReference type="GO" id="GO:0004497">
    <property type="term" value="F:monooxygenase activity"/>
    <property type="evidence" value="ECO:0007669"/>
    <property type="project" value="UniProtKB-KW"/>
</dbReference>
<protein>
    <submittedName>
        <fullName evidence="9">FAD-dependent monooxygenase</fullName>
    </submittedName>
</protein>
<evidence type="ECO:0000256" key="3">
    <source>
        <dbReference type="ARBA" id="ARBA00022630"/>
    </source>
</evidence>
<organism evidence="9 10">
    <name type="scientific">Cyanobium gracile UHCC 0139</name>
    <dbReference type="NCBI Taxonomy" id="3110308"/>
    <lineage>
        <taxon>Bacteria</taxon>
        <taxon>Bacillati</taxon>
        <taxon>Cyanobacteriota</taxon>
        <taxon>Cyanophyceae</taxon>
        <taxon>Synechococcales</taxon>
        <taxon>Prochlorococcaceae</taxon>
        <taxon>Cyanobium</taxon>
    </lineage>
</organism>
<dbReference type="Proteomes" id="UP001304461">
    <property type="component" value="Unassembled WGS sequence"/>
</dbReference>
<gene>
    <name evidence="9" type="ORF">VB738_06030</name>
</gene>
<dbReference type="RefSeq" id="WP_323304880.1">
    <property type="nucleotide sequence ID" value="NZ_JAYGHX010000002.1"/>
</dbReference>
<evidence type="ECO:0000256" key="5">
    <source>
        <dbReference type="ARBA" id="ARBA00023002"/>
    </source>
</evidence>
<dbReference type="InterPro" id="IPR051205">
    <property type="entry name" value="UbiH/COQ6_monooxygenase"/>
</dbReference>
<dbReference type="PRINTS" id="PR00420">
    <property type="entry name" value="RNGMNOXGNASE"/>
</dbReference>